<keyword evidence="4" id="KW-1185">Reference proteome</keyword>
<feature type="transmembrane region" description="Helical" evidence="1">
    <location>
        <begin position="42"/>
        <end position="67"/>
    </location>
</feature>
<keyword evidence="1" id="KW-1133">Transmembrane helix</keyword>
<name>Q0FXG8_9HYPH</name>
<evidence type="ECO:0000313" key="3">
    <source>
        <dbReference type="EMBL" id="EAU39682.1"/>
    </source>
</evidence>
<dbReference type="STRING" id="217511.GCA_001463845_02296"/>
<feature type="transmembrane region" description="Helical" evidence="1">
    <location>
        <begin position="105"/>
        <end position="126"/>
    </location>
</feature>
<dbReference type="PROSITE" id="PS50924">
    <property type="entry name" value="MHYT"/>
    <property type="match status" value="1"/>
</dbReference>
<dbReference type="InterPro" id="IPR005330">
    <property type="entry name" value="MHYT_dom"/>
</dbReference>
<evidence type="ECO:0000256" key="1">
    <source>
        <dbReference type="PROSITE-ProRule" id="PRU00244"/>
    </source>
</evidence>
<reference evidence="3 4" key="1">
    <citation type="journal article" date="2010" name="J. Bacteriol.">
        <title>Genome sequence of Fulvimarina pelagi HTCC2506T, a Mn(II)-oxidizing alphaproteobacterium possessing an aerobic anoxygenic photosynthetic gene cluster and Xanthorhodopsin.</title>
        <authorList>
            <person name="Kang I."/>
            <person name="Oh H.M."/>
            <person name="Lim S.I."/>
            <person name="Ferriera S."/>
            <person name="Giovannoni S.J."/>
            <person name="Cho J.C."/>
        </authorList>
    </citation>
    <scope>NUCLEOTIDE SEQUENCE [LARGE SCALE GENOMIC DNA]</scope>
    <source>
        <strain evidence="3 4">HTCC2506</strain>
    </source>
</reference>
<dbReference type="PANTHER" id="PTHR35152:SF1">
    <property type="entry name" value="DOMAIN SIGNALLING PROTEIN, PUTATIVE (AFU_ORTHOLOGUE AFUA_5G11310)-RELATED"/>
    <property type="match status" value="1"/>
</dbReference>
<sequence length="209" mass="21978">MSVEGSYSWPLVILSILIATLAAYTALDLAGRICSAIGTARVGWILTAAVAMGGGIWSMHFVAMLAYKMPMAVSYDVTLTAMSLALPILVTGIGFSLLLGGGVSWPVLLAGGLIMGVGIATMHYLGMQAMRMPMVIHYNDFLVAVSVAIAVIASTAALWLAFERTTFVRRLAAAGAMGLAISGMHYTGMAAANFVQHPPRRCFAFDGRS</sequence>
<evidence type="ECO:0000313" key="4">
    <source>
        <dbReference type="Proteomes" id="UP000004310"/>
    </source>
</evidence>
<dbReference type="AlphaFoldDB" id="Q0FXG8"/>
<organism evidence="3 4">
    <name type="scientific">Fulvimarina pelagi HTCC2506</name>
    <dbReference type="NCBI Taxonomy" id="314231"/>
    <lineage>
        <taxon>Bacteria</taxon>
        <taxon>Pseudomonadati</taxon>
        <taxon>Pseudomonadota</taxon>
        <taxon>Alphaproteobacteria</taxon>
        <taxon>Hyphomicrobiales</taxon>
        <taxon>Aurantimonadaceae</taxon>
        <taxon>Fulvimarina</taxon>
    </lineage>
</organism>
<feature type="transmembrane region" description="Helical" evidence="1">
    <location>
        <begin position="138"/>
        <end position="162"/>
    </location>
</feature>
<dbReference type="Proteomes" id="UP000004310">
    <property type="component" value="Unassembled WGS sequence"/>
</dbReference>
<evidence type="ECO:0000259" key="2">
    <source>
        <dbReference type="PROSITE" id="PS50924"/>
    </source>
</evidence>
<dbReference type="RefSeq" id="WP_007065515.1">
    <property type="nucleotide sequence ID" value="NZ_DS022272.1"/>
</dbReference>
<accession>Q0FXG8</accession>
<dbReference type="EMBL" id="AATP01000014">
    <property type="protein sequence ID" value="EAU39682.1"/>
    <property type="molecule type" value="Genomic_DNA"/>
</dbReference>
<feature type="transmembrane region" description="Helical" evidence="1">
    <location>
        <begin position="7"/>
        <end position="27"/>
    </location>
</feature>
<dbReference type="eggNOG" id="COG3300">
    <property type="taxonomic scope" value="Bacteria"/>
</dbReference>
<protein>
    <submittedName>
        <fullName evidence="3">Two-component hybrid sensor and regulator</fullName>
    </submittedName>
</protein>
<feature type="transmembrane region" description="Helical" evidence="1">
    <location>
        <begin position="79"/>
        <end position="99"/>
    </location>
</feature>
<dbReference type="Pfam" id="PF03707">
    <property type="entry name" value="MHYT"/>
    <property type="match status" value="3"/>
</dbReference>
<proteinExistence type="predicted"/>
<feature type="domain" description="MHYT" evidence="2">
    <location>
        <begin position="7"/>
        <end position="195"/>
    </location>
</feature>
<comment type="caution">
    <text evidence="3">The sequence shown here is derived from an EMBL/GenBank/DDBJ whole genome shotgun (WGS) entry which is preliminary data.</text>
</comment>
<gene>
    <name evidence="3" type="ORF">FP2506_01833</name>
</gene>
<feature type="transmembrane region" description="Helical" evidence="1">
    <location>
        <begin position="174"/>
        <end position="195"/>
    </location>
</feature>
<dbReference type="PANTHER" id="PTHR35152">
    <property type="entry name" value="DOMAIN SIGNALLING PROTEIN, PUTATIVE (AFU_ORTHOLOGUE AFUA_5G11310)-RELATED"/>
    <property type="match status" value="1"/>
</dbReference>
<dbReference type="GO" id="GO:0016020">
    <property type="term" value="C:membrane"/>
    <property type="evidence" value="ECO:0007669"/>
    <property type="project" value="UniProtKB-UniRule"/>
</dbReference>
<keyword evidence="1" id="KW-0812">Transmembrane</keyword>
<dbReference type="HOGENOM" id="CLU_061170_1_0_5"/>
<keyword evidence="1" id="KW-0472">Membrane</keyword>